<feature type="domain" description="Peptidase M48" evidence="8">
    <location>
        <begin position="213"/>
        <end position="315"/>
    </location>
</feature>
<dbReference type="Proteomes" id="UP000175616">
    <property type="component" value="Unassembled WGS sequence"/>
</dbReference>
<proteinExistence type="inferred from homology"/>
<evidence type="ECO:0000313" key="12">
    <source>
        <dbReference type="Proteomes" id="UP000175707"/>
    </source>
</evidence>
<evidence type="ECO:0000256" key="7">
    <source>
        <dbReference type="SAM" id="Phobius"/>
    </source>
</evidence>
<dbReference type="EMBL" id="LZYH01000529">
    <property type="protein sequence ID" value="OFC60491.1"/>
    <property type="molecule type" value="Genomic_DNA"/>
</dbReference>
<keyword evidence="1 6" id="KW-0645">Protease</keyword>
<feature type="transmembrane region" description="Helical" evidence="7">
    <location>
        <begin position="274"/>
        <end position="295"/>
    </location>
</feature>
<evidence type="ECO:0000256" key="1">
    <source>
        <dbReference type="ARBA" id="ARBA00022670"/>
    </source>
</evidence>
<dbReference type="EMBL" id="LZYE01000061">
    <property type="protein sequence ID" value="OFC37980.1"/>
    <property type="molecule type" value="Genomic_DNA"/>
</dbReference>
<comment type="caution">
    <text evidence="9">The sequence shown here is derived from an EMBL/GenBank/DDBJ whole genome shotgun (WGS) entry which is preliminary data.</text>
</comment>
<dbReference type="InterPro" id="IPR001915">
    <property type="entry name" value="Peptidase_M48"/>
</dbReference>
<evidence type="ECO:0000256" key="6">
    <source>
        <dbReference type="RuleBase" id="RU003983"/>
    </source>
</evidence>
<reference evidence="11 12" key="1">
    <citation type="submission" date="2016-06" db="EMBL/GenBank/DDBJ databases">
        <title>Gene turnover analysis identifies the evolutionary adaptation of the extremophile Acidithiobacillus caldus.</title>
        <authorList>
            <person name="Zhang X."/>
        </authorList>
    </citation>
    <scope>NUCLEOTIDE SEQUENCE [LARGE SCALE GENOMIC DNA]</scope>
    <source>
        <strain evidence="9 11">DX</strain>
        <strain evidence="10 12">S1</strain>
    </source>
</reference>
<keyword evidence="2" id="KW-0479">Metal-binding</keyword>
<sequence length="360" mass="39324">MVTSSPNIWSFWPLMVLAAASWLSAVWITHNEVKGHFSFFTKLILGFSIAAFASTIIIYFVNGRSTSLSSATGGYSSTTSQISVSGSGGGMPWDGILSAIYQDLSKYVVIILGGIAFIVAGLTVMFADSAGTMQWKRRVAKPANDSALIQARLAQWDAELQAMTAAAPQRLAQADHSLSALFGWRKGFRHITPKLVTLPAWWPFHGYGAWSYMRYIIVSRELLRDAPGSVRRYVLGHESGHIRFGHTALNYMFPLTSVLFAVAFYSFACGGPQVKPLAASILLLLLIAKSALLWFPKRREFQADQYAAAMAGKETAIAGSIWMAHHAGDLSRLRQQRLLRLGYTGKSGAPEAPSLLGEEI</sequence>
<feature type="transmembrane region" description="Helical" evidence="7">
    <location>
        <begin position="248"/>
        <end position="268"/>
    </location>
</feature>
<evidence type="ECO:0000256" key="4">
    <source>
        <dbReference type="ARBA" id="ARBA00022833"/>
    </source>
</evidence>
<comment type="cofactor">
    <cofactor evidence="6">
        <name>Zn(2+)</name>
        <dbReference type="ChEBI" id="CHEBI:29105"/>
    </cofactor>
    <text evidence="6">Binds 1 zinc ion per subunit.</text>
</comment>
<evidence type="ECO:0000259" key="8">
    <source>
        <dbReference type="Pfam" id="PF01435"/>
    </source>
</evidence>
<dbReference type="Pfam" id="PF01435">
    <property type="entry name" value="Peptidase_M48"/>
    <property type="match status" value="1"/>
</dbReference>
<comment type="similarity">
    <text evidence="6">Belongs to the peptidase M48 family.</text>
</comment>
<accession>A0A1E7YPW5</accession>
<keyword evidence="5 6" id="KW-0482">Metalloprotease</keyword>
<dbReference type="AlphaFoldDB" id="A0A1E7YPW5"/>
<evidence type="ECO:0000313" key="9">
    <source>
        <dbReference type="EMBL" id="OFC37980.1"/>
    </source>
</evidence>
<evidence type="ECO:0000256" key="3">
    <source>
        <dbReference type="ARBA" id="ARBA00022801"/>
    </source>
</evidence>
<keyword evidence="7" id="KW-1133">Transmembrane helix</keyword>
<evidence type="ECO:0000313" key="11">
    <source>
        <dbReference type="Proteomes" id="UP000175616"/>
    </source>
</evidence>
<keyword evidence="3 6" id="KW-0378">Hydrolase</keyword>
<protein>
    <recommendedName>
        <fullName evidence="8">Peptidase M48 domain-containing protein</fullName>
    </recommendedName>
</protein>
<name>A0A1E7YPW5_9PROT</name>
<keyword evidence="4 6" id="KW-0862">Zinc</keyword>
<dbReference type="GO" id="GO:0046872">
    <property type="term" value="F:metal ion binding"/>
    <property type="evidence" value="ECO:0007669"/>
    <property type="project" value="UniProtKB-KW"/>
</dbReference>
<gene>
    <name evidence="9" type="ORF">BAE27_03275</name>
    <name evidence="10" type="ORF">BAE30_08100</name>
</gene>
<evidence type="ECO:0000256" key="5">
    <source>
        <dbReference type="ARBA" id="ARBA00023049"/>
    </source>
</evidence>
<dbReference type="GO" id="GO:0004222">
    <property type="term" value="F:metalloendopeptidase activity"/>
    <property type="evidence" value="ECO:0007669"/>
    <property type="project" value="InterPro"/>
</dbReference>
<keyword evidence="7" id="KW-0812">Transmembrane</keyword>
<keyword evidence="7" id="KW-0472">Membrane</keyword>
<evidence type="ECO:0000313" key="10">
    <source>
        <dbReference type="EMBL" id="OFC60491.1"/>
    </source>
</evidence>
<dbReference type="Proteomes" id="UP000175707">
    <property type="component" value="Unassembled WGS sequence"/>
</dbReference>
<dbReference type="GO" id="GO:0006508">
    <property type="term" value="P:proteolysis"/>
    <property type="evidence" value="ECO:0007669"/>
    <property type="project" value="UniProtKB-KW"/>
</dbReference>
<dbReference type="RefSeq" id="WP_070114010.1">
    <property type="nucleotide sequence ID" value="NZ_LZYE01000061.1"/>
</dbReference>
<feature type="transmembrane region" description="Helical" evidence="7">
    <location>
        <begin position="40"/>
        <end position="61"/>
    </location>
</feature>
<organism evidence="9 11">
    <name type="scientific">Acidithiobacillus caldus</name>
    <dbReference type="NCBI Taxonomy" id="33059"/>
    <lineage>
        <taxon>Bacteria</taxon>
        <taxon>Pseudomonadati</taxon>
        <taxon>Pseudomonadota</taxon>
        <taxon>Acidithiobacillia</taxon>
        <taxon>Acidithiobacillales</taxon>
        <taxon>Acidithiobacillaceae</taxon>
        <taxon>Acidithiobacillus</taxon>
    </lineage>
</organism>
<feature type="transmembrane region" description="Helical" evidence="7">
    <location>
        <begin position="107"/>
        <end position="127"/>
    </location>
</feature>
<feature type="transmembrane region" description="Helical" evidence="7">
    <location>
        <begin position="6"/>
        <end position="28"/>
    </location>
</feature>
<evidence type="ECO:0000256" key="2">
    <source>
        <dbReference type="ARBA" id="ARBA00022723"/>
    </source>
</evidence>